<dbReference type="Pfam" id="PF13469">
    <property type="entry name" value="Sulfotransfer_3"/>
    <property type="match status" value="1"/>
</dbReference>
<dbReference type="Gene3D" id="3.40.50.300">
    <property type="entry name" value="P-loop containing nucleotide triphosphate hydrolases"/>
    <property type="match status" value="1"/>
</dbReference>
<feature type="region of interest" description="Disordered" evidence="2">
    <location>
        <begin position="281"/>
        <end position="304"/>
    </location>
</feature>
<dbReference type="Proteomes" id="UP000318065">
    <property type="component" value="Chromosome"/>
</dbReference>
<evidence type="ECO:0000313" key="3">
    <source>
        <dbReference type="EMBL" id="BBL80630.1"/>
    </source>
</evidence>
<name>A0A510HKU1_9ACTN</name>
<sequence length="323" mass="36918">MRNPLGALLRRLRHEEELKLTRERVARQQREIESLRRRMEELEERAVGGDGLPARPENFVWIFGTGRSGSTWLGRMLRDLRGNTLWNEPLVGYMLGQLYHVRGEYLHDNPNFLLGGPKETWLPSVRRFILDAAAAKFPRHAAVPSRRVVVKEPHGSMGASIISEALPESRMILLVRDPRDVVASRLDAHRSGSWARKGVRPDGREDEYVERDARVYVRDMGHAEAAYEMHPGPKTTVRYEDLRADPLGGMRALLSALSIPFREEDLAAVVERHAWENIPEEEKGPGKIRRKAKPGGWREDLTPEQAKAVERVAASYIERFYPD</sequence>
<keyword evidence="4" id="KW-1185">Reference proteome</keyword>
<dbReference type="SUPFAM" id="SSF52540">
    <property type="entry name" value="P-loop containing nucleoside triphosphate hydrolases"/>
    <property type="match status" value="1"/>
</dbReference>
<dbReference type="GO" id="GO:0001517">
    <property type="term" value="F:N-acetylglucosamine 6-O-sulfotransferase activity"/>
    <property type="evidence" value="ECO:0007669"/>
    <property type="project" value="TreeGrafter"/>
</dbReference>
<dbReference type="InterPro" id="IPR051135">
    <property type="entry name" value="Gal/GlcNAc/GalNAc_ST"/>
</dbReference>
<proteinExistence type="predicted"/>
<feature type="coiled-coil region" evidence="1">
    <location>
        <begin position="11"/>
        <end position="45"/>
    </location>
</feature>
<dbReference type="AlphaFoldDB" id="A0A510HKU1"/>
<evidence type="ECO:0000256" key="2">
    <source>
        <dbReference type="SAM" id="MobiDB-lite"/>
    </source>
</evidence>
<evidence type="ECO:0000256" key="1">
    <source>
        <dbReference type="SAM" id="Coils"/>
    </source>
</evidence>
<organism evidence="3 4">
    <name type="scientific">Rubrobacter xylanophilus</name>
    <dbReference type="NCBI Taxonomy" id="49319"/>
    <lineage>
        <taxon>Bacteria</taxon>
        <taxon>Bacillati</taxon>
        <taxon>Actinomycetota</taxon>
        <taxon>Rubrobacteria</taxon>
        <taxon>Rubrobacterales</taxon>
        <taxon>Rubrobacteraceae</taxon>
        <taxon>Rubrobacter</taxon>
    </lineage>
</organism>
<evidence type="ECO:0000313" key="4">
    <source>
        <dbReference type="Proteomes" id="UP000318065"/>
    </source>
</evidence>
<keyword evidence="3" id="KW-0808">Transferase</keyword>
<dbReference type="PANTHER" id="PTHR10704">
    <property type="entry name" value="CARBOHYDRATE SULFOTRANSFERASE"/>
    <property type="match status" value="1"/>
</dbReference>
<dbReference type="GO" id="GO:0006790">
    <property type="term" value="P:sulfur compound metabolic process"/>
    <property type="evidence" value="ECO:0007669"/>
    <property type="project" value="TreeGrafter"/>
</dbReference>
<gene>
    <name evidence="3" type="ORF">RxyAA322_24840</name>
</gene>
<dbReference type="OrthoDB" id="3337911at2"/>
<reference evidence="3" key="1">
    <citation type="journal article" date="2019" name="Microbiol. Resour. Announc.">
        <title>Complete Genome Sequence of Rubrobacter xylanophilus Strain AA3-22, Isolated from Arima Onsen in Japan.</title>
        <authorList>
            <person name="Tomariguchi N."/>
            <person name="Miyazaki K."/>
        </authorList>
    </citation>
    <scope>NUCLEOTIDE SEQUENCE [LARGE SCALE GENOMIC DNA]</scope>
    <source>
        <strain evidence="3">AA3-22</strain>
    </source>
</reference>
<accession>A0A510HKU1</accession>
<dbReference type="InterPro" id="IPR027417">
    <property type="entry name" value="P-loop_NTPase"/>
</dbReference>
<keyword evidence="1" id="KW-0175">Coiled coil</keyword>
<dbReference type="GO" id="GO:0006044">
    <property type="term" value="P:N-acetylglucosamine metabolic process"/>
    <property type="evidence" value="ECO:0007669"/>
    <property type="project" value="TreeGrafter"/>
</dbReference>
<dbReference type="EMBL" id="AP019791">
    <property type="protein sequence ID" value="BBL80630.1"/>
    <property type="molecule type" value="Genomic_DNA"/>
</dbReference>
<protein>
    <submittedName>
        <fullName evidence="3">Sulfotransferase</fullName>
    </submittedName>
</protein>
<dbReference type="PANTHER" id="PTHR10704:SF44">
    <property type="entry name" value="LD35051P-RELATED"/>
    <property type="match status" value="1"/>
</dbReference>